<accession>A0ABX9U1L3</accession>
<evidence type="ECO:0000313" key="1">
    <source>
        <dbReference type="EMBL" id="RLL35233.1"/>
    </source>
</evidence>
<dbReference type="RefSeq" id="WP_147435499.1">
    <property type="nucleotide sequence ID" value="NZ_RCHE01000131.1"/>
</dbReference>
<organism evidence="1 2">
    <name type="scientific">Acinetobacter cumulans</name>
    <dbReference type="NCBI Taxonomy" id="2136182"/>
    <lineage>
        <taxon>Bacteria</taxon>
        <taxon>Pseudomonadati</taxon>
        <taxon>Pseudomonadota</taxon>
        <taxon>Gammaproteobacteria</taxon>
        <taxon>Moraxellales</taxon>
        <taxon>Moraxellaceae</taxon>
        <taxon>Acinetobacter</taxon>
    </lineage>
</organism>
<sequence>MKYKYTALTASIFYIIYGYAGIANATVQDDVIAPNYIQTPELTVNNINSSGLIAANLINANDLTANAINVNGGVSSTSQNTVTQTVQNVYFTDDYGNYAGSAIQYYNGLTNLYLSGDNTVSGTSNLNDTNINGTLITNNLQINGTLSGVSQMNINDLRATGLSFVDQNGQSDGSYIYSQNGHTDLQLNGNANITTANINELTASKLTTGDLQINGALTGINQMDLRSLNTSMVQFVDQNGQSTGFIDSYNGTSNLYLNG</sequence>
<protein>
    <recommendedName>
        <fullName evidence="3">Autotransporter outer membrane beta-barrel domain-containing protein</fullName>
    </recommendedName>
</protein>
<proteinExistence type="predicted"/>
<gene>
    <name evidence="1" type="ORF">D9K79_18645</name>
</gene>
<name>A0ABX9U1L3_9GAMM</name>
<keyword evidence="2" id="KW-1185">Reference proteome</keyword>
<reference evidence="1 2" key="1">
    <citation type="submission" date="2018-09" db="EMBL/GenBank/DDBJ databases">
        <title>The draft genome of Acinetobacter sp. strains.</title>
        <authorList>
            <person name="Qin J."/>
            <person name="Feng Y."/>
            <person name="Zong Z."/>
        </authorList>
    </citation>
    <scope>NUCLEOTIDE SEQUENCE [LARGE SCALE GENOMIC DNA]</scope>
    <source>
        <strain evidence="1 2">WCHAc060001</strain>
    </source>
</reference>
<dbReference type="Proteomes" id="UP000273105">
    <property type="component" value="Unassembled WGS sequence"/>
</dbReference>
<dbReference type="EMBL" id="RCHE01000131">
    <property type="protein sequence ID" value="RLL35233.1"/>
    <property type="molecule type" value="Genomic_DNA"/>
</dbReference>
<feature type="non-terminal residue" evidence="1">
    <location>
        <position position="259"/>
    </location>
</feature>
<evidence type="ECO:0008006" key="3">
    <source>
        <dbReference type="Google" id="ProtNLM"/>
    </source>
</evidence>
<comment type="caution">
    <text evidence="1">The sequence shown here is derived from an EMBL/GenBank/DDBJ whole genome shotgun (WGS) entry which is preliminary data.</text>
</comment>
<evidence type="ECO:0000313" key="2">
    <source>
        <dbReference type="Proteomes" id="UP000273105"/>
    </source>
</evidence>